<accession>A0A8A3P367</accession>
<evidence type="ECO:0008006" key="4">
    <source>
        <dbReference type="Google" id="ProtNLM"/>
    </source>
</evidence>
<dbReference type="OrthoDB" id="5374120at2759"/>
<evidence type="ECO:0000313" key="3">
    <source>
        <dbReference type="Proteomes" id="UP000672032"/>
    </source>
</evidence>
<proteinExistence type="predicted"/>
<dbReference type="Proteomes" id="UP000672032">
    <property type="component" value="Chromosome 1"/>
</dbReference>
<evidence type="ECO:0000313" key="2">
    <source>
        <dbReference type="EMBL" id="QSZ29261.1"/>
    </source>
</evidence>
<dbReference type="PANTHER" id="PTHR42085">
    <property type="entry name" value="F-BOX DOMAIN-CONTAINING PROTEIN"/>
    <property type="match status" value="1"/>
</dbReference>
<dbReference type="EMBL" id="CP063405">
    <property type="protein sequence ID" value="QSZ29261.1"/>
    <property type="molecule type" value="Genomic_DNA"/>
</dbReference>
<dbReference type="PANTHER" id="PTHR42085:SF2">
    <property type="entry name" value="F-BOX DOMAIN-CONTAINING PROTEIN"/>
    <property type="match status" value="1"/>
</dbReference>
<dbReference type="AlphaFoldDB" id="A0A8A3P367"/>
<name>A0A8A3P367_9HELO</name>
<feature type="region of interest" description="Disordered" evidence="1">
    <location>
        <begin position="474"/>
        <end position="496"/>
    </location>
</feature>
<sequence>MSNTNHPHPVPSLAQRAKLGSHLKDLMQGVSTGNASKAQFTEFQTYIDDMQKNANSPAIHPASIPPPDLPSRLLSVPKEIRLEIYRYLLLPTEFVSIEPGHPKDGRRHRDDDTLSNDSWTDEDSILFDGDNSDMEIEYNGPDLGSLFWSMVQQQEPGQPSEVDPEFPFNSEAESILNEAVQTASAPNITELVNLEDGGTAGRTRIREEWETTSDDDMEEYRMFPEILRVNKQIHEEASSVLFTEGTVVINANDMFFLTAKNLKYGTKYGDTPWKHNPLTSVWKRLPGGTIEYNTGDLGGWMEPHIFAKFQKVLFDCTLEEEHTENLSFFLDVDTWKLNHEEATKFAQYIRTLTFIKDFVKLLSKSQLINKLSINVLVEINANTRLDSESIDSNDDDAFDEMDHKQDKADMEANSRATEIFMDANMFLPLKRLQNVRRLSFGYGFEDYIPPIDYIPAQKYKDMVKHLKRLVEGNFKEPEEPTRGGLRSQGSVAAESL</sequence>
<reference evidence="2" key="1">
    <citation type="submission" date="2020-10" db="EMBL/GenBank/DDBJ databases">
        <title>Genome Sequence of Monilinia vaccinii-corymbosi Sheds Light on Mummy Berry Disease Infection of Blueberry and Mating Type.</title>
        <authorList>
            <person name="Yow A.G."/>
            <person name="Zhang Y."/>
            <person name="Bansal K."/>
            <person name="Eacker S.M."/>
            <person name="Sullivan S."/>
            <person name="Liachko I."/>
            <person name="Cubeta M.A."/>
            <person name="Rollins J.A."/>
            <person name="Ashrafi H."/>
        </authorList>
    </citation>
    <scope>NUCLEOTIDE SEQUENCE</scope>
    <source>
        <strain evidence="2">RL-1</strain>
    </source>
</reference>
<organism evidence="2 3">
    <name type="scientific">Monilinia vaccinii-corymbosi</name>
    <dbReference type="NCBI Taxonomy" id="61207"/>
    <lineage>
        <taxon>Eukaryota</taxon>
        <taxon>Fungi</taxon>
        <taxon>Dikarya</taxon>
        <taxon>Ascomycota</taxon>
        <taxon>Pezizomycotina</taxon>
        <taxon>Leotiomycetes</taxon>
        <taxon>Helotiales</taxon>
        <taxon>Sclerotiniaceae</taxon>
        <taxon>Monilinia</taxon>
    </lineage>
</organism>
<dbReference type="InterPro" id="IPR038883">
    <property type="entry name" value="AN11006-like"/>
</dbReference>
<protein>
    <recommendedName>
        <fullName evidence="4">F-box domain-containing protein</fullName>
    </recommendedName>
</protein>
<keyword evidence="3" id="KW-1185">Reference proteome</keyword>
<gene>
    <name evidence="2" type="ORF">DSL72_003773</name>
</gene>
<evidence type="ECO:0000256" key="1">
    <source>
        <dbReference type="SAM" id="MobiDB-lite"/>
    </source>
</evidence>